<dbReference type="CDD" id="cd01335">
    <property type="entry name" value="Radical_SAM"/>
    <property type="match status" value="1"/>
</dbReference>
<dbReference type="GO" id="GO:0003824">
    <property type="term" value="F:catalytic activity"/>
    <property type="evidence" value="ECO:0007669"/>
    <property type="project" value="InterPro"/>
</dbReference>
<accession>A0A953J4J7</accession>
<keyword evidence="1" id="KW-0479">Metal-binding</keyword>
<dbReference type="Gene3D" id="3.80.30.30">
    <property type="match status" value="1"/>
</dbReference>
<dbReference type="Proteomes" id="UP000705867">
    <property type="component" value="Unassembled WGS sequence"/>
</dbReference>
<dbReference type="GO" id="GO:0051536">
    <property type="term" value="F:iron-sulfur cluster binding"/>
    <property type="evidence" value="ECO:0007669"/>
    <property type="project" value="UniProtKB-KW"/>
</dbReference>
<dbReference type="InterPro" id="IPR007197">
    <property type="entry name" value="rSAM"/>
</dbReference>
<reference evidence="5" key="2">
    <citation type="submission" date="2021-08" db="EMBL/GenBank/DDBJ databases">
        <authorList>
            <person name="Dalcin Martins P."/>
        </authorList>
    </citation>
    <scope>NUCLEOTIDE SEQUENCE</scope>
    <source>
        <strain evidence="5">MAG_39</strain>
    </source>
</reference>
<sequence>MGLIVCSKQVKSVLSPTGIPGYDYCLNPYTGCSHACRYCYATFMGRYSGHSEPWGSFVDIKSNAPEVLKRQLVRAREGSIFISSVTDPYQYIEADYKITRRCLELLAAHRFPVGILTKSPLVLRDLDLIGRMENIGVGITITTDDDGIREAFEPGAPPIQERVKALKRLHRSGIRTYAFIGPVLPLHPDELLRSIRPYVHHVFIDRMNYASKTTALYRQMGLEQWLSGDFLEETLRSLREGFSPEQVTVLAGTW</sequence>
<evidence type="ECO:0000256" key="3">
    <source>
        <dbReference type="ARBA" id="ARBA00023014"/>
    </source>
</evidence>
<dbReference type="SMART" id="SM00729">
    <property type="entry name" value="Elp3"/>
    <property type="match status" value="1"/>
</dbReference>
<dbReference type="InterPro" id="IPR040086">
    <property type="entry name" value="MJ0683-like"/>
</dbReference>
<evidence type="ECO:0000259" key="4">
    <source>
        <dbReference type="SMART" id="SM00729"/>
    </source>
</evidence>
<dbReference type="InterPro" id="IPR058240">
    <property type="entry name" value="rSAM_sf"/>
</dbReference>
<dbReference type="PANTHER" id="PTHR43432:SF6">
    <property type="entry name" value="RADICAL SAM CORE DOMAIN-CONTAINING PROTEIN"/>
    <property type="match status" value="1"/>
</dbReference>
<dbReference type="Pfam" id="PF04055">
    <property type="entry name" value="Radical_SAM"/>
    <property type="match status" value="1"/>
</dbReference>
<dbReference type="AlphaFoldDB" id="A0A953J4J7"/>
<reference evidence="5" key="1">
    <citation type="journal article" date="2021" name="bioRxiv">
        <title>Unraveling nitrogen, sulfur and carbon metabolic pathways and microbial community transcriptional responses to substrate deprivation and toxicity stresses in a bioreactor mimicking anoxic brackish coastal sediment conditions.</title>
        <authorList>
            <person name="Martins P.D."/>
            <person name="Echeveste M.J."/>
            <person name="Arshad A."/>
            <person name="Kurth J."/>
            <person name="Ouboter H."/>
            <person name="Jetten M.S.M."/>
            <person name="Welte C.U."/>
        </authorList>
    </citation>
    <scope>NUCLEOTIDE SEQUENCE</scope>
    <source>
        <strain evidence="5">MAG_39</strain>
    </source>
</reference>
<evidence type="ECO:0000256" key="2">
    <source>
        <dbReference type="ARBA" id="ARBA00023004"/>
    </source>
</evidence>
<name>A0A953J4J7_9BACT</name>
<dbReference type="PANTHER" id="PTHR43432">
    <property type="entry name" value="SLR0285 PROTEIN"/>
    <property type="match status" value="1"/>
</dbReference>
<evidence type="ECO:0000313" key="6">
    <source>
        <dbReference type="Proteomes" id="UP000705867"/>
    </source>
</evidence>
<keyword evidence="3" id="KW-0411">Iron-sulfur</keyword>
<dbReference type="InterPro" id="IPR006638">
    <property type="entry name" value="Elp3/MiaA/NifB-like_rSAM"/>
</dbReference>
<proteinExistence type="predicted"/>
<dbReference type="SFLD" id="SFLDG01084">
    <property type="entry name" value="Uncharacterised_Radical_SAM_Su"/>
    <property type="match status" value="1"/>
</dbReference>
<dbReference type="GO" id="GO:0046872">
    <property type="term" value="F:metal ion binding"/>
    <property type="evidence" value="ECO:0007669"/>
    <property type="project" value="UniProtKB-KW"/>
</dbReference>
<evidence type="ECO:0000313" key="5">
    <source>
        <dbReference type="EMBL" id="MBZ0156193.1"/>
    </source>
</evidence>
<comment type="caution">
    <text evidence="5">The sequence shown here is derived from an EMBL/GenBank/DDBJ whole genome shotgun (WGS) entry which is preliminary data.</text>
</comment>
<dbReference type="SFLD" id="SFLDS00029">
    <property type="entry name" value="Radical_SAM"/>
    <property type="match status" value="1"/>
</dbReference>
<keyword evidence="2" id="KW-0408">Iron</keyword>
<organism evidence="5 6">
    <name type="scientific">Candidatus Nitrobium versatile</name>
    <dbReference type="NCBI Taxonomy" id="2884831"/>
    <lineage>
        <taxon>Bacteria</taxon>
        <taxon>Pseudomonadati</taxon>
        <taxon>Nitrospirota</taxon>
        <taxon>Nitrospiria</taxon>
        <taxon>Nitrospirales</taxon>
        <taxon>Nitrospiraceae</taxon>
        <taxon>Candidatus Nitrobium</taxon>
    </lineage>
</organism>
<feature type="domain" description="Elp3/MiaA/NifB-like radical SAM core" evidence="4">
    <location>
        <begin position="22"/>
        <end position="233"/>
    </location>
</feature>
<dbReference type="EMBL" id="JAIOIV010000070">
    <property type="protein sequence ID" value="MBZ0156193.1"/>
    <property type="molecule type" value="Genomic_DNA"/>
</dbReference>
<gene>
    <name evidence="5" type="ORF">K8I29_08300</name>
</gene>
<dbReference type="SUPFAM" id="SSF102114">
    <property type="entry name" value="Radical SAM enzymes"/>
    <property type="match status" value="1"/>
</dbReference>
<protein>
    <submittedName>
        <fullName evidence="5">Radical SAM protein</fullName>
    </submittedName>
</protein>
<evidence type="ECO:0000256" key="1">
    <source>
        <dbReference type="ARBA" id="ARBA00022723"/>
    </source>
</evidence>